<name>A0AA36I4H7_9DINO</name>
<proteinExistence type="predicted"/>
<evidence type="ECO:0000313" key="2">
    <source>
        <dbReference type="Proteomes" id="UP001178507"/>
    </source>
</evidence>
<dbReference type="AlphaFoldDB" id="A0AA36I4H7"/>
<reference evidence="1" key="1">
    <citation type="submission" date="2023-08" db="EMBL/GenBank/DDBJ databases">
        <authorList>
            <person name="Chen Y."/>
            <person name="Shah S."/>
            <person name="Dougan E. K."/>
            <person name="Thang M."/>
            <person name="Chan C."/>
        </authorList>
    </citation>
    <scope>NUCLEOTIDE SEQUENCE</scope>
</reference>
<sequence length="117" mass="12781">AGRRRATAMEVVLLGSEGLPPGALLSLKWGDMKRQAPVSQTGQQFRFNDSATHPMQMKVEVLTPMVPAQMVQIDPAQEMFEVAFDPKMKVRLSQRPVAELQRAPVDIKGAADGKGLP</sequence>
<accession>A0AA36I4H7</accession>
<comment type="caution">
    <text evidence="1">The sequence shown here is derived from an EMBL/GenBank/DDBJ whole genome shotgun (WGS) entry which is preliminary data.</text>
</comment>
<evidence type="ECO:0000313" key="1">
    <source>
        <dbReference type="EMBL" id="CAJ1380171.1"/>
    </source>
</evidence>
<gene>
    <name evidence="1" type="ORF">EVOR1521_LOCUS8182</name>
</gene>
<feature type="non-terminal residue" evidence="1">
    <location>
        <position position="117"/>
    </location>
</feature>
<organism evidence="1 2">
    <name type="scientific">Effrenium voratum</name>
    <dbReference type="NCBI Taxonomy" id="2562239"/>
    <lineage>
        <taxon>Eukaryota</taxon>
        <taxon>Sar</taxon>
        <taxon>Alveolata</taxon>
        <taxon>Dinophyceae</taxon>
        <taxon>Suessiales</taxon>
        <taxon>Symbiodiniaceae</taxon>
        <taxon>Effrenium</taxon>
    </lineage>
</organism>
<keyword evidence="2" id="KW-1185">Reference proteome</keyword>
<dbReference type="EMBL" id="CAUJNA010000688">
    <property type="protein sequence ID" value="CAJ1380171.1"/>
    <property type="molecule type" value="Genomic_DNA"/>
</dbReference>
<protein>
    <submittedName>
        <fullName evidence="1">Uncharacterized protein</fullName>
    </submittedName>
</protein>
<feature type="non-terminal residue" evidence="1">
    <location>
        <position position="1"/>
    </location>
</feature>
<dbReference type="Proteomes" id="UP001178507">
    <property type="component" value="Unassembled WGS sequence"/>
</dbReference>